<dbReference type="InterPro" id="IPR046281">
    <property type="entry name" value="DUF6318"/>
</dbReference>
<accession>A0AAP3AEN4</accession>
<proteinExistence type="predicted"/>
<evidence type="ECO:0000256" key="1">
    <source>
        <dbReference type="SAM" id="MobiDB-lite"/>
    </source>
</evidence>
<feature type="region of interest" description="Disordered" evidence="1">
    <location>
        <begin position="33"/>
        <end position="96"/>
    </location>
</feature>
<evidence type="ECO:0000313" key="3">
    <source>
        <dbReference type="EMBL" id="MCV7627771.1"/>
    </source>
</evidence>
<evidence type="ECO:0000313" key="4">
    <source>
        <dbReference type="Proteomes" id="UP001205867"/>
    </source>
</evidence>
<gene>
    <name evidence="3" type="ORF">M3A82_000180</name>
</gene>
<dbReference type="Proteomes" id="UP001205867">
    <property type="component" value="Unassembled WGS sequence"/>
</dbReference>
<comment type="caution">
    <text evidence="3">The sequence shown here is derived from an EMBL/GenBank/DDBJ whole genome shotgun (WGS) entry which is preliminary data.</text>
</comment>
<reference evidence="3" key="1">
    <citation type="submission" date="2023-06" db="EMBL/GenBank/DDBJ databases">
        <title>lsaBGC provides a comprehensive framework for evolutionary analysis of biosynthetic gene clusters within focal taxa.</title>
        <authorList>
            <person name="Salamzade R."/>
            <person name="Sandstrom S."/>
            <person name="Kalan L.R."/>
        </authorList>
    </citation>
    <scope>NUCLEOTIDE SEQUENCE</scope>
    <source>
        <strain evidence="3">P3-SID899</strain>
    </source>
</reference>
<protein>
    <submittedName>
        <fullName evidence="3">DUF6318 family protein</fullName>
    </submittedName>
</protein>
<evidence type="ECO:0000259" key="2">
    <source>
        <dbReference type="Pfam" id="PF19843"/>
    </source>
</evidence>
<organism evidence="3 4">
    <name type="scientific">Micrococcus luteus</name>
    <name type="common">Micrococcus lysodeikticus</name>
    <dbReference type="NCBI Taxonomy" id="1270"/>
    <lineage>
        <taxon>Bacteria</taxon>
        <taxon>Bacillati</taxon>
        <taxon>Actinomycetota</taxon>
        <taxon>Actinomycetes</taxon>
        <taxon>Micrococcales</taxon>
        <taxon>Micrococcaceae</taxon>
        <taxon>Micrococcus</taxon>
    </lineage>
</organism>
<feature type="compositionally biased region" description="Low complexity" evidence="1">
    <location>
        <begin position="33"/>
        <end position="52"/>
    </location>
</feature>
<dbReference type="RefSeq" id="WP_060774901.1">
    <property type="nucleotide sequence ID" value="NZ_LQAC01000035.1"/>
</dbReference>
<dbReference type="EMBL" id="JALXKZ020000001">
    <property type="protein sequence ID" value="MCV7627771.1"/>
    <property type="molecule type" value="Genomic_DNA"/>
</dbReference>
<feature type="compositionally biased region" description="Polar residues" evidence="1">
    <location>
        <begin position="57"/>
        <end position="78"/>
    </location>
</feature>
<dbReference type="AlphaFoldDB" id="A0AAP3AEN4"/>
<name>A0AAP3AEN4_MICLU</name>
<feature type="domain" description="DUF6318" evidence="2">
    <location>
        <begin position="79"/>
        <end position="232"/>
    </location>
</feature>
<sequence length="241" mass="25570">MSLTAPGRALRRHRFAQAGTLSVALALALTACGGQSEPAGSSTTSPSSAKPAVETSAPASTSETAGVSSSPTATTSESGEYVPASADGPAQNVPKPEMPAAMKEETKEGAEAAIRYFWDVHYYAEQTGETKLFDPLYSEYCEFCSVRSDSIDGIYKDGGWYTGTEPRIDSMLTAQSENGYVSTLLITTEDGTGYSSDGSIPEDARVAHASKQPWLVEVSYDTNNGRWVIDEMTYEGGDPSQ</sequence>
<dbReference type="Pfam" id="PF19843">
    <property type="entry name" value="DUF6318"/>
    <property type="match status" value="1"/>
</dbReference>